<keyword evidence="3" id="KW-0067">ATP-binding</keyword>
<protein>
    <recommendedName>
        <fullName evidence="7">Tryptophan--tRNA ligase</fullName>
    </recommendedName>
</protein>
<dbReference type="SUPFAM" id="SSF52374">
    <property type="entry name" value="Nucleotidylyl transferase"/>
    <property type="match status" value="1"/>
</dbReference>
<keyword evidence="2" id="KW-0547">Nucleotide-binding</keyword>
<dbReference type="GO" id="GO:0005524">
    <property type="term" value="F:ATP binding"/>
    <property type="evidence" value="ECO:0007669"/>
    <property type="project" value="UniProtKB-KW"/>
</dbReference>
<dbReference type="GO" id="GO:0004830">
    <property type="term" value="F:tryptophan-tRNA ligase activity"/>
    <property type="evidence" value="ECO:0007669"/>
    <property type="project" value="TreeGrafter"/>
</dbReference>
<dbReference type="GO" id="GO:0005829">
    <property type="term" value="C:cytosol"/>
    <property type="evidence" value="ECO:0007669"/>
    <property type="project" value="TreeGrafter"/>
</dbReference>
<dbReference type="PANTHER" id="PTHR43766">
    <property type="entry name" value="TRYPTOPHAN--TRNA LIGASE, MITOCHONDRIAL"/>
    <property type="match status" value="1"/>
</dbReference>
<evidence type="ECO:0000256" key="1">
    <source>
        <dbReference type="ARBA" id="ARBA00022598"/>
    </source>
</evidence>
<evidence type="ECO:0000256" key="3">
    <source>
        <dbReference type="ARBA" id="ARBA00022840"/>
    </source>
</evidence>
<proteinExistence type="predicted"/>
<gene>
    <name evidence="6" type="ORF">S01H4_35392</name>
</gene>
<dbReference type="EMBL" id="BART01018816">
    <property type="protein sequence ID" value="GAG78369.1"/>
    <property type="molecule type" value="Genomic_DNA"/>
</dbReference>
<name>X1A9H1_9ZZZZ</name>
<dbReference type="InterPro" id="IPR002305">
    <property type="entry name" value="aa-tRNA-synth_Ic"/>
</dbReference>
<organism evidence="6">
    <name type="scientific">marine sediment metagenome</name>
    <dbReference type="NCBI Taxonomy" id="412755"/>
    <lineage>
        <taxon>unclassified sequences</taxon>
        <taxon>metagenomes</taxon>
        <taxon>ecological metagenomes</taxon>
    </lineage>
</organism>
<evidence type="ECO:0000256" key="4">
    <source>
        <dbReference type="ARBA" id="ARBA00022917"/>
    </source>
</evidence>
<dbReference type="InterPro" id="IPR050203">
    <property type="entry name" value="Trp-tRNA_synthetase"/>
</dbReference>
<dbReference type="AlphaFoldDB" id="X1A9H1"/>
<evidence type="ECO:0008006" key="7">
    <source>
        <dbReference type="Google" id="ProtNLM"/>
    </source>
</evidence>
<feature type="non-terminal residue" evidence="6">
    <location>
        <position position="54"/>
    </location>
</feature>
<reference evidence="6" key="1">
    <citation type="journal article" date="2014" name="Front. Microbiol.">
        <title>High frequency of phylogenetically diverse reductive dehalogenase-homologous genes in deep subseafloor sedimentary metagenomes.</title>
        <authorList>
            <person name="Kawai M."/>
            <person name="Futagami T."/>
            <person name="Toyoda A."/>
            <person name="Takaki Y."/>
            <person name="Nishi S."/>
            <person name="Hori S."/>
            <person name="Arai W."/>
            <person name="Tsubouchi T."/>
            <person name="Morono Y."/>
            <person name="Uchiyama I."/>
            <person name="Ito T."/>
            <person name="Fujiyama A."/>
            <person name="Inagaki F."/>
            <person name="Takami H."/>
        </authorList>
    </citation>
    <scope>NUCLEOTIDE SEQUENCE</scope>
    <source>
        <strain evidence="6">Expedition CK06-06</strain>
    </source>
</reference>
<sequence length="54" mass="6238">MRIVTGIRPIGKLHIGNYLNTVKQYIELQKKNECVFFIADLHGLTTPYNPKTYS</sequence>
<accession>X1A9H1</accession>
<keyword evidence="5" id="KW-0030">Aminoacyl-tRNA synthetase</keyword>
<evidence type="ECO:0000256" key="2">
    <source>
        <dbReference type="ARBA" id="ARBA00022741"/>
    </source>
</evidence>
<dbReference type="PANTHER" id="PTHR43766:SF1">
    <property type="entry name" value="TRYPTOPHAN--TRNA LIGASE, MITOCHONDRIAL"/>
    <property type="match status" value="1"/>
</dbReference>
<evidence type="ECO:0000256" key="5">
    <source>
        <dbReference type="ARBA" id="ARBA00023146"/>
    </source>
</evidence>
<dbReference type="Pfam" id="PF00579">
    <property type="entry name" value="tRNA-synt_1b"/>
    <property type="match status" value="1"/>
</dbReference>
<keyword evidence="1" id="KW-0436">Ligase</keyword>
<evidence type="ECO:0000313" key="6">
    <source>
        <dbReference type="EMBL" id="GAG78369.1"/>
    </source>
</evidence>
<dbReference type="GO" id="GO:0006436">
    <property type="term" value="P:tryptophanyl-tRNA aminoacylation"/>
    <property type="evidence" value="ECO:0007669"/>
    <property type="project" value="TreeGrafter"/>
</dbReference>
<dbReference type="InterPro" id="IPR014729">
    <property type="entry name" value="Rossmann-like_a/b/a_fold"/>
</dbReference>
<dbReference type="Gene3D" id="3.40.50.620">
    <property type="entry name" value="HUPs"/>
    <property type="match status" value="1"/>
</dbReference>
<comment type="caution">
    <text evidence="6">The sequence shown here is derived from an EMBL/GenBank/DDBJ whole genome shotgun (WGS) entry which is preliminary data.</text>
</comment>
<keyword evidence="4" id="KW-0648">Protein biosynthesis</keyword>